<name>A0A8J8CBZ2_9ARCH</name>
<proteinExistence type="predicted"/>
<organism evidence="2 3">
    <name type="scientific">Candidatus Sysuiplasma superficiale</name>
    <dbReference type="NCBI Taxonomy" id="2823368"/>
    <lineage>
        <taxon>Archaea</taxon>
        <taxon>Methanobacteriati</taxon>
        <taxon>Thermoplasmatota</taxon>
        <taxon>Thermoplasmata</taxon>
        <taxon>Candidatus Sysuiplasmatales</taxon>
        <taxon>Candidatus Sysuiplasmataceae</taxon>
        <taxon>Candidatus Sysuiplasma</taxon>
    </lineage>
</organism>
<accession>A0A8J8CBZ2</accession>
<evidence type="ECO:0000313" key="3">
    <source>
        <dbReference type="Proteomes" id="UP000716004"/>
    </source>
</evidence>
<evidence type="ECO:0000256" key="1">
    <source>
        <dbReference type="SAM" id="Coils"/>
    </source>
</evidence>
<evidence type="ECO:0000313" key="2">
    <source>
        <dbReference type="EMBL" id="MBX8632579.1"/>
    </source>
</evidence>
<keyword evidence="1" id="KW-0175">Coiled coil</keyword>
<feature type="coiled-coil region" evidence="1">
    <location>
        <begin position="276"/>
        <end position="303"/>
    </location>
</feature>
<protein>
    <submittedName>
        <fullName evidence="2">Uncharacterized protein</fullName>
    </submittedName>
</protein>
<dbReference type="Gene3D" id="1.10.10.60">
    <property type="entry name" value="Homeodomain-like"/>
    <property type="match status" value="1"/>
</dbReference>
<dbReference type="AlphaFoldDB" id="A0A8J8CBZ2"/>
<sequence length="371" mass="41378">MEQEQEIVRLHGEGVSTTHIARKIGVSRNTISERLAGVKKKPGEPAITTVGAVMDSIDDKFKQIDSQFSVLEQMCRNREYGYIIRNVAGRHGFVFADGSEIAASVDAIRRIRTQTGSGVDSRNAGELFAALSILMKHIAENPALFHDRGNRAGSAGGLITAVEGICTLSGAIRSGRHSVLELKEASSILEDCDKYSIDRGSLVWAAWLLRTSKEKGFDIAGFIGNTDVNQKIEELRDLDADIGKKRYELSRLRAEIASTETVLRNVSSRLFKAGEVIHLEDRKQELSLEYAALMKKVSELNKVKQEMASLVSEIALKYILPVIHRDYFSEDRDHGFQDPILALCAKESIRLMVNWLIENPWILKEKLSRNP</sequence>
<gene>
    <name evidence="2" type="ORF">J9259_08730</name>
</gene>
<comment type="caution">
    <text evidence="2">The sequence shown here is derived from an EMBL/GenBank/DDBJ whole genome shotgun (WGS) entry which is preliminary data.</text>
</comment>
<dbReference type="EMBL" id="JAGVSJ010000037">
    <property type="protein sequence ID" value="MBX8632579.1"/>
    <property type="molecule type" value="Genomic_DNA"/>
</dbReference>
<reference evidence="2" key="1">
    <citation type="submission" date="2021-04" db="EMBL/GenBank/DDBJ databases">
        <title>Genomic insights into ecological role and evolution of a novel Thermoplasmata order Candidatus Sysuiplasmatales.</title>
        <authorList>
            <person name="Yuan Y."/>
        </authorList>
    </citation>
    <scope>NUCLEOTIDE SEQUENCE</scope>
    <source>
        <strain evidence="2">YP2-bin.285</strain>
    </source>
</reference>
<dbReference type="Proteomes" id="UP000716004">
    <property type="component" value="Unassembled WGS sequence"/>
</dbReference>